<evidence type="ECO:0000313" key="3">
    <source>
        <dbReference type="Proteomes" id="UP000199569"/>
    </source>
</evidence>
<feature type="compositionally biased region" description="Polar residues" evidence="1">
    <location>
        <begin position="134"/>
        <end position="147"/>
    </location>
</feature>
<proteinExistence type="predicted"/>
<organism evidence="2 3">
    <name type="scientific">Microvirga guangxiensis</name>
    <dbReference type="NCBI Taxonomy" id="549386"/>
    <lineage>
        <taxon>Bacteria</taxon>
        <taxon>Pseudomonadati</taxon>
        <taxon>Pseudomonadota</taxon>
        <taxon>Alphaproteobacteria</taxon>
        <taxon>Hyphomicrobiales</taxon>
        <taxon>Methylobacteriaceae</taxon>
        <taxon>Microvirga</taxon>
    </lineage>
</organism>
<dbReference type="STRING" id="549386.SAMN02927923_03446"/>
<feature type="compositionally biased region" description="Polar residues" evidence="1">
    <location>
        <begin position="1"/>
        <end position="28"/>
    </location>
</feature>
<sequence length="165" mass="19060">MNRSPQTQTAAPHTISEQHPNRTDTGTKQGKPPTKNEPTINEQNTDYRRRKLRRAKKDTHKEAQETLTTANTKNHNQTNPADRDSTKKEKTSERPARHRQNKLSTNSEAPHPPSNHAYNAYADQTREQRARKPTQASPKATHQMEAQKNQHRNESEQHEKRPQQP</sequence>
<dbReference type="Proteomes" id="UP000199569">
    <property type="component" value="Unassembled WGS sequence"/>
</dbReference>
<feature type="compositionally biased region" description="Basic and acidic residues" evidence="1">
    <location>
        <begin position="151"/>
        <end position="165"/>
    </location>
</feature>
<feature type="compositionally biased region" description="Basic residues" evidence="1">
    <location>
        <begin position="48"/>
        <end position="58"/>
    </location>
</feature>
<evidence type="ECO:0000256" key="1">
    <source>
        <dbReference type="SAM" id="MobiDB-lite"/>
    </source>
</evidence>
<accession>A0A1G5KMP9</accession>
<evidence type="ECO:0000313" key="2">
    <source>
        <dbReference type="EMBL" id="SCZ01471.1"/>
    </source>
</evidence>
<keyword evidence="3" id="KW-1185">Reference proteome</keyword>
<protein>
    <submittedName>
        <fullName evidence="2">Transcriptional regulator, TraR/DksA family</fullName>
    </submittedName>
</protein>
<feature type="region of interest" description="Disordered" evidence="1">
    <location>
        <begin position="1"/>
        <end position="165"/>
    </location>
</feature>
<reference evidence="2 3" key="1">
    <citation type="submission" date="2016-10" db="EMBL/GenBank/DDBJ databases">
        <authorList>
            <person name="de Groot N.N."/>
        </authorList>
    </citation>
    <scope>NUCLEOTIDE SEQUENCE [LARGE SCALE GENOMIC DNA]</scope>
    <source>
        <strain evidence="2 3">CGMCC 1.7666</strain>
    </source>
</reference>
<dbReference type="OrthoDB" id="9803742at2"/>
<feature type="compositionally biased region" description="Polar residues" evidence="1">
    <location>
        <begin position="65"/>
        <end position="80"/>
    </location>
</feature>
<dbReference type="AlphaFoldDB" id="A0A1G5KMP9"/>
<gene>
    <name evidence="2" type="ORF">SAMN02927923_03446</name>
</gene>
<dbReference type="EMBL" id="FMVJ01000010">
    <property type="protein sequence ID" value="SCZ01471.1"/>
    <property type="molecule type" value="Genomic_DNA"/>
</dbReference>
<dbReference type="RefSeq" id="WP_091137239.1">
    <property type="nucleotide sequence ID" value="NZ_FMVJ01000010.1"/>
</dbReference>
<name>A0A1G5KMP9_9HYPH</name>
<feature type="compositionally biased region" description="Basic and acidic residues" evidence="1">
    <location>
        <begin position="81"/>
        <end position="95"/>
    </location>
</feature>